<feature type="transmembrane region" description="Helical" evidence="2">
    <location>
        <begin position="21"/>
        <end position="43"/>
    </location>
</feature>
<keyword evidence="2" id="KW-0472">Membrane</keyword>
<evidence type="ECO:0000259" key="3">
    <source>
        <dbReference type="Pfam" id="PF01522"/>
    </source>
</evidence>
<protein>
    <submittedName>
        <fullName evidence="4">Polysaccharide deacetylase family protein</fullName>
    </submittedName>
</protein>
<dbReference type="Gene3D" id="3.20.20.370">
    <property type="entry name" value="Glycoside hydrolase/deacetylase"/>
    <property type="match status" value="1"/>
</dbReference>
<dbReference type="Pfam" id="PF01522">
    <property type="entry name" value="Polysacc_deac_1"/>
    <property type="match status" value="1"/>
</dbReference>
<evidence type="ECO:0000256" key="2">
    <source>
        <dbReference type="SAM" id="Phobius"/>
    </source>
</evidence>
<sequence length="485" mass="55571">MNESEKQKRADARKKRKRRQMFIGRMIIVLLLVIILGLCAFLGKDMLEKKKLRDNREQAATSAESESTADTAGTESAAETETQAQKKEDDIMSQAELKAAQYDYDGAIELLKASSDFADSQDMQDKVAEYEQAKSELVEYPLDQVTHVFYHTLIYDTSKAFDGDSKEAGYNQVMTTIDEFNKITQSMYDKGYVMVSLHDMCTVNEDGTVSPGKIMLPPGKKAFVLSQDDVSYYHYMDGDGMATKLIVDENGDIKNEYKEDDGSISVGDYDMVPLIDRFVEEHPDFSYHGHKGIIALTGYNGILGYRTDIAYKTRKDLDEYQEKFFEENPDFDKAAWKKERQQAKKVADAMKEEGWEFASHTWGHINVGEASLERLQTDTQKWLDYVKPLVGDTNVIIFAFGSDLGDWQPYTSDNEKFAYLKSMGFDIYCNVDSTQYWVQFGENYMRQGRRNLDGYRMYYNPEMLEDLFNAGEVFDKARPTPVPEM</sequence>
<feature type="region of interest" description="Disordered" evidence="1">
    <location>
        <begin position="58"/>
        <end position="89"/>
    </location>
</feature>
<dbReference type="SUPFAM" id="SSF88713">
    <property type="entry name" value="Glycoside hydrolase/deacetylase"/>
    <property type="match status" value="1"/>
</dbReference>
<dbReference type="InterPro" id="IPR011330">
    <property type="entry name" value="Glyco_hydro/deAcase_b/a-brl"/>
</dbReference>
<gene>
    <name evidence="4" type="ORF">LKD42_05995</name>
</gene>
<dbReference type="Proteomes" id="UP001299235">
    <property type="component" value="Unassembled WGS sequence"/>
</dbReference>
<evidence type="ECO:0000313" key="5">
    <source>
        <dbReference type="Proteomes" id="UP001299235"/>
    </source>
</evidence>
<dbReference type="RefSeq" id="WP_248835114.1">
    <property type="nucleotide sequence ID" value="NZ_JAJEQE010000014.1"/>
</dbReference>
<dbReference type="EMBL" id="JAJEQE010000014">
    <property type="protein sequence ID" value="MCC2148803.1"/>
    <property type="molecule type" value="Genomic_DNA"/>
</dbReference>
<organism evidence="4 5">
    <name type="scientific">Hominisplanchenecus faecis</name>
    <dbReference type="NCBI Taxonomy" id="2885351"/>
    <lineage>
        <taxon>Bacteria</taxon>
        <taxon>Bacillati</taxon>
        <taxon>Bacillota</taxon>
        <taxon>Clostridia</taxon>
        <taxon>Lachnospirales</taxon>
        <taxon>Lachnospiraceae</taxon>
        <taxon>Hominisplanchenecus</taxon>
    </lineage>
</organism>
<feature type="compositionally biased region" description="Low complexity" evidence="1">
    <location>
        <begin position="58"/>
        <end position="83"/>
    </location>
</feature>
<keyword evidence="2" id="KW-0812">Transmembrane</keyword>
<evidence type="ECO:0000313" key="4">
    <source>
        <dbReference type="EMBL" id="MCC2148803.1"/>
    </source>
</evidence>
<feature type="domain" description="NodB homology" evidence="3">
    <location>
        <begin position="341"/>
        <end position="398"/>
    </location>
</feature>
<proteinExistence type="predicted"/>
<reference evidence="4 5" key="1">
    <citation type="submission" date="2021-10" db="EMBL/GenBank/DDBJ databases">
        <title>Anaerobic single-cell dispensing facilitates the cultivation of human gut bacteria.</title>
        <authorList>
            <person name="Afrizal A."/>
        </authorList>
    </citation>
    <scope>NUCLEOTIDE SEQUENCE [LARGE SCALE GENOMIC DNA]</scope>
    <source>
        <strain evidence="4 5">CLA-AA-H246</strain>
    </source>
</reference>
<evidence type="ECO:0000256" key="1">
    <source>
        <dbReference type="SAM" id="MobiDB-lite"/>
    </source>
</evidence>
<comment type="caution">
    <text evidence="4">The sequence shown here is derived from an EMBL/GenBank/DDBJ whole genome shotgun (WGS) entry which is preliminary data.</text>
</comment>
<accession>A0ABS8EVF1</accession>
<keyword evidence="2" id="KW-1133">Transmembrane helix</keyword>
<dbReference type="InterPro" id="IPR002509">
    <property type="entry name" value="NODB_dom"/>
</dbReference>
<keyword evidence="5" id="KW-1185">Reference proteome</keyword>
<name>A0ABS8EVF1_9FIRM</name>